<keyword evidence="5" id="KW-1185">Reference proteome</keyword>
<evidence type="ECO:0000313" key="4">
    <source>
        <dbReference type="EMBL" id="MRU16947.1"/>
    </source>
</evidence>
<gene>
    <name evidence="4" type="ORF">FDP25_16005</name>
</gene>
<evidence type="ECO:0000313" key="5">
    <source>
        <dbReference type="Proteomes" id="UP000564704"/>
    </source>
</evidence>
<comment type="caution">
    <text evidence="4">The sequence shown here is derived from an EMBL/GenBank/DDBJ whole genome shotgun (WGS) entry which is preliminary data.</text>
</comment>
<dbReference type="SUPFAM" id="SSF111384">
    <property type="entry name" value="OmpH-like"/>
    <property type="match status" value="1"/>
</dbReference>
<feature type="region of interest" description="Disordered" evidence="2">
    <location>
        <begin position="176"/>
        <end position="205"/>
    </location>
</feature>
<keyword evidence="1" id="KW-0175">Coiled coil</keyword>
<dbReference type="Gene3D" id="3.30.910.20">
    <property type="entry name" value="Skp domain"/>
    <property type="match status" value="1"/>
</dbReference>
<feature type="signal peptide" evidence="3">
    <location>
        <begin position="1"/>
        <end position="27"/>
    </location>
</feature>
<dbReference type="OrthoDB" id="7868372at2"/>
<sequence>MTLLRRILVAAGLAGVLGVAPAPAVLAQDVGVVQSEILVLDPERLFAETLLGQRMLEEFQAAREAMSTRNRELEAELEAEEKSLTEKRATLSPEAFRELADHFDTKVQRIRRESDRAVRNLERRRELLPVQFMRMVEPVLVGLMEDTGGAVIMDARSVLLRADAVDVTDLAATRIDAEIGEGPEAPQADTQGNEAAGDDAAPSEN</sequence>
<protein>
    <submittedName>
        <fullName evidence="4">OmpH family outer membrane protein</fullName>
    </submittedName>
</protein>
<evidence type="ECO:0000256" key="1">
    <source>
        <dbReference type="SAM" id="Coils"/>
    </source>
</evidence>
<name>A0A844CQ19_9RHOB</name>
<dbReference type="RefSeq" id="WP_154154676.1">
    <property type="nucleotide sequence ID" value="NZ_SZWE01000002.1"/>
</dbReference>
<dbReference type="InterPro" id="IPR005632">
    <property type="entry name" value="Chaperone_Skp"/>
</dbReference>
<organism evidence="4 5">
    <name type="scientific">Roseovarius bejariae</name>
    <dbReference type="NCBI Taxonomy" id="2576383"/>
    <lineage>
        <taxon>Bacteria</taxon>
        <taxon>Pseudomonadati</taxon>
        <taxon>Pseudomonadota</taxon>
        <taxon>Alphaproteobacteria</taxon>
        <taxon>Rhodobacterales</taxon>
        <taxon>Roseobacteraceae</taxon>
        <taxon>Roseovarius</taxon>
    </lineage>
</organism>
<reference evidence="4 5" key="1">
    <citation type="submission" date="2019-05" db="EMBL/GenBank/DDBJ databases">
        <title>Roseovarius bejariae sp. nov., a moderately halophylic bacterium isolated from a saline soil in Rambla Salada (Murcia).</title>
        <authorList>
            <person name="Castro D.J."/>
            <person name="Gomez-Altuve A."/>
            <person name="Reina J.C."/>
            <person name="Rodriguez M."/>
            <person name="Sampedro I."/>
            <person name="Llamas I."/>
            <person name="Martinez-Checa F."/>
        </authorList>
    </citation>
    <scope>NUCLEOTIDE SEQUENCE [LARGE SCALE GENOMIC DNA]</scope>
    <source>
        <strain evidence="4 5">A21</strain>
    </source>
</reference>
<dbReference type="SMART" id="SM00935">
    <property type="entry name" value="OmpH"/>
    <property type="match status" value="1"/>
</dbReference>
<keyword evidence="3" id="KW-0732">Signal</keyword>
<feature type="coiled-coil region" evidence="1">
    <location>
        <begin position="56"/>
        <end position="90"/>
    </location>
</feature>
<dbReference type="EMBL" id="SZWE01000002">
    <property type="protein sequence ID" value="MRU16947.1"/>
    <property type="molecule type" value="Genomic_DNA"/>
</dbReference>
<accession>A0A844CQ19</accession>
<proteinExistence type="predicted"/>
<dbReference type="Pfam" id="PF03938">
    <property type="entry name" value="OmpH"/>
    <property type="match status" value="1"/>
</dbReference>
<evidence type="ECO:0000256" key="3">
    <source>
        <dbReference type="SAM" id="SignalP"/>
    </source>
</evidence>
<dbReference type="Proteomes" id="UP000564704">
    <property type="component" value="Unassembled WGS sequence"/>
</dbReference>
<dbReference type="AlphaFoldDB" id="A0A844CQ19"/>
<feature type="chain" id="PRO_5032277798" evidence="3">
    <location>
        <begin position="28"/>
        <end position="205"/>
    </location>
</feature>
<evidence type="ECO:0000256" key="2">
    <source>
        <dbReference type="SAM" id="MobiDB-lite"/>
    </source>
</evidence>
<dbReference type="GO" id="GO:0051082">
    <property type="term" value="F:unfolded protein binding"/>
    <property type="evidence" value="ECO:0007669"/>
    <property type="project" value="InterPro"/>
</dbReference>
<dbReference type="InterPro" id="IPR024930">
    <property type="entry name" value="Skp_dom_sf"/>
</dbReference>